<dbReference type="PROSITE" id="PS51892">
    <property type="entry name" value="SUBTILASE"/>
    <property type="match status" value="1"/>
</dbReference>
<dbReference type="InterPro" id="IPR037045">
    <property type="entry name" value="S8pro/Inhibitor_I9_sf"/>
</dbReference>
<evidence type="ECO:0000256" key="8">
    <source>
        <dbReference type="ARBA" id="ARBA00023180"/>
    </source>
</evidence>
<feature type="active site" description="Charge relay system" evidence="9 10">
    <location>
        <position position="517"/>
    </location>
</feature>
<feature type="active site" description="Charge relay system" evidence="9 10">
    <location>
        <position position="197"/>
    </location>
</feature>
<evidence type="ECO:0000256" key="3">
    <source>
        <dbReference type="ARBA" id="ARBA00022525"/>
    </source>
</evidence>
<evidence type="ECO:0000256" key="10">
    <source>
        <dbReference type="PROSITE-ProRule" id="PRU01240"/>
    </source>
</evidence>
<keyword evidence="4 10" id="KW-0645">Protease</keyword>
<accession>A0A2G2VU91</accession>
<name>A0A2G2VU91_CAPBA</name>
<evidence type="ECO:0000256" key="4">
    <source>
        <dbReference type="ARBA" id="ARBA00022670"/>
    </source>
</evidence>
<dbReference type="Gene3D" id="2.60.40.2310">
    <property type="match status" value="1"/>
</dbReference>
<protein>
    <recommendedName>
        <fullName evidence="18">Subtilisin-like protease SBT1.7</fullName>
    </recommendedName>
</protein>
<evidence type="ECO:0008006" key="18">
    <source>
        <dbReference type="Google" id="ProtNLM"/>
    </source>
</evidence>
<dbReference type="SUPFAM" id="SSF52025">
    <property type="entry name" value="PA domain"/>
    <property type="match status" value="1"/>
</dbReference>
<comment type="subcellular location">
    <subcellularLocation>
        <location evidence="1">Secreted</location>
    </subcellularLocation>
</comment>
<feature type="active site" description="Charge relay system" evidence="9 10">
    <location>
        <position position="142"/>
    </location>
</feature>
<evidence type="ECO:0000259" key="12">
    <source>
        <dbReference type="Pfam" id="PF00082"/>
    </source>
</evidence>
<dbReference type="InterPro" id="IPR000209">
    <property type="entry name" value="Peptidase_S8/S53_dom"/>
</dbReference>
<dbReference type="PROSITE" id="PS00136">
    <property type="entry name" value="SUBTILASE_ASP"/>
    <property type="match status" value="1"/>
</dbReference>
<evidence type="ECO:0000259" key="15">
    <source>
        <dbReference type="Pfam" id="PF17766"/>
    </source>
</evidence>
<dbReference type="Gene3D" id="3.40.50.200">
    <property type="entry name" value="Peptidase S8/S53 domain"/>
    <property type="match status" value="1"/>
</dbReference>
<dbReference type="InterPro" id="IPR023827">
    <property type="entry name" value="Peptidase_S8_Asp-AS"/>
</dbReference>
<dbReference type="InterPro" id="IPR015500">
    <property type="entry name" value="Peptidase_S8_subtilisin-rel"/>
</dbReference>
<proteinExistence type="inferred from homology"/>
<evidence type="ECO:0000313" key="17">
    <source>
        <dbReference type="Proteomes" id="UP000224567"/>
    </source>
</evidence>
<dbReference type="Gene3D" id="3.50.30.30">
    <property type="match status" value="1"/>
</dbReference>
<dbReference type="InterPro" id="IPR045051">
    <property type="entry name" value="SBT"/>
</dbReference>
<dbReference type="GO" id="GO:0006508">
    <property type="term" value="P:proteolysis"/>
    <property type="evidence" value="ECO:0007669"/>
    <property type="project" value="UniProtKB-KW"/>
</dbReference>
<dbReference type="InterPro" id="IPR034197">
    <property type="entry name" value="Peptidases_S8_3"/>
</dbReference>
<dbReference type="InterPro" id="IPR046450">
    <property type="entry name" value="PA_dom_sf"/>
</dbReference>
<dbReference type="GO" id="GO:0005576">
    <property type="term" value="C:extracellular region"/>
    <property type="evidence" value="ECO:0007669"/>
    <property type="project" value="UniProtKB-SubCell"/>
</dbReference>
<dbReference type="Pfam" id="PF17766">
    <property type="entry name" value="fn3_6"/>
    <property type="match status" value="1"/>
</dbReference>
<evidence type="ECO:0000256" key="9">
    <source>
        <dbReference type="PIRSR" id="PIRSR615500-1"/>
    </source>
</evidence>
<gene>
    <name evidence="16" type="ORF">CQW23_24213</name>
</gene>
<feature type="domain" description="Inhibitor I9" evidence="14">
    <location>
        <begin position="33"/>
        <end position="110"/>
    </location>
</feature>
<evidence type="ECO:0000256" key="5">
    <source>
        <dbReference type="ARBA" id="ARBA00022729"/>
    </source>
</evidence>
<keyword evidence="3" id="KW-0964">Secreted</keyword>
<dbReference type="CDD" id="cd04852">
    <property type="entry name" value="Peptidases_S8_3"/>
    <property type="match status" value="1"/>
</dbReference>
<evidence type="ECO:0000313" key="16">
    <source>
        <dbReference type="EMBL" id="PHT36513.1"/>
    </source>
</evidence>
<dbReference type="PRINTS" id="PR00723">
    <property type="entry name" value="SUBTILISIN"/>
</dbReference>
<dbReference type="PANTHER" id="PTHR10795">
    <property type="entry name" value="PROPROTEIN CONVERTASE SUBTILISIN/KEXIN"/>
    <property type="match status" value="1"/>
</dbReference>
<feature type="signal peptide" evidence="11">
    <location>
        <begin position="1"/>
        <end position="22"/>
    </location>
</feature>
<feature type="domain" description="Peptidase S8/S53" evidence="12">
    <location>
        <begin position="133"/>
        <end position="557"/>
    </location>
</feature>
<dbReference type="CDD" id="cd02120">
    <property type="entry name" value="PA_subtilisin_like"/>
    <property type="match status" value="1"/>
</dbReference>
<dbReference type="InterPro" id="IPR010259">
    <property type="entry name" value="S8pro/Inhibitor_I9"/>
</dbReference>
<dbReference type="Pfam" id="PF00082">
    <property type="entry name" value="Peptidase_S8"/>
    <property type="match status" value="1"/>
</dbReference>
<keyword evidence="8" id="KW-0325">Glycoprotein</keyword>
<evidence type="ECO:0000256" key="6">
    <source>
        <dbReference type="ARBA" id="ARBA00022801"/>
    </source>
</evidence>
<evidence type="ECO:0000256" key="2">
    <source>
        <dbReference type="ARBA" id="ARBA00011073"/>
    </source>
</evidence>
<evidence type="ECO:0000256" key="1">
    <source>
        <dbReference type="ARBA" id="ARBA00004613"/>
    </source>
</evidence>
<comment type="similarity">
    <text evidence="2 10">Belongs to the peptidase S8 family.</text>
</comment>
<dbReference type="Proteomes" id="UP000224567">
    <property type="component" value="Unassembled WGS sequence"/>
</dbReference>
<reference evidence="17" key="2">
    <citation type="journal article" date="2017" name="J. Anim. Genet.">
        <title>Multiple reference genome sequences of hot pepper reveal the massive evolution of plant disease resistance genes by retroduplication.</title>
        <authorList>
            <person name="Kim S."/>
            <person name="Park J."/>
            <person name="Yeom S.-I."/>
            <person name="Kim Y.-M."/>
            <person name="Seo E."/>
            <person name="Kim K.-T."/>
            <person name="Kim M.-S."/>
            <person name="Lee J.M."/>
            <person name="Cheong K."/>
            <person name="Shin H.-S."/>
            <person name="Kim S.-B."/>
            <person name="Han K."/>
            <person name="Lee J."/>
            <person name="Park M."/>
            <person name="Lee H.-A."/>
            <person name="Lee H.-Y."/>
            <person name="Lee Y."/>
            <person name="Oh S."/>
            <person name="Lee J.H."/>
            <person name="Choi E."/>
            <person name="Choi E."/>
            <person name="Lee S.E."/>
            <person name="Jeon J."/>
            <person name="Kim H."/>
            <person name="Choi G."/>
            <person name="Song H."/>
            <person name="Lee J."/>
            <person name="Lee S.-C."/>
            <person name="Kwon J.-K."/>
            <person name="Lee H.-Y."/>
            <person name="Koo N."/>
            <person name="Hong Y."/>
            <person name="Kim R.W."/>
            <person name="Kang W.-H."/>
            <person name="Huh J.H."/>
            <person name="Kang B.-C."/>
            <person name="Yang T.-J."/>
            <person name="Lee Y.-H."/>
            <person name="Bennetzen J.L."/>
            <person name="Choi D."/>
        </authorList>
    </citation>
    <scope>NUCLEOTIDE SEQUENCE [LARGE SCALE GENOMIC DNA]</scope>
    <source>
        <strain evidence="17">cv. PBC81</strain>
    </source>
</reference>
<evidence type="ECO:0000256" key="7">
    <source>
        <dbReference type="ARBA" id="ARBA00022825"/>
    </source>
</evidence>
<feature type="domain" description="Subtilisin-like protease fibronectin type-III" evidence="15">
    <location>
        <begin position="629"/>
        <end position="722"/>
    </location>
</feature>
<dbReference type="OrthoDB" id="206201at2759"/>
<keyword evidence="7 10" id="KW-0720">Serine protease</keyword>
<keyword evidence="5 11" id="KW-0732">Signal</keyword>
<evidence type="ECO:0000259" key="14">
    <source>
        <dbReference type="Pfam" id="PF05922"/>
    </source>
</evidence>
<dbReference type="InterPro" id="IPR036852">
    <property type="entry name" value="Peptidase_S8/S53_dom_sf"/>
</dbReference>
<organism evidence="16 17">
    <name type="scientific">Capsicum baccatum</name>
    <name type="common">Peruvian pepper</name>
    <dbReference type="NCBI Taxonomy" id="33114"/>
    <lineage>
        <taxon>Eukaryota</taxon>
        <taxon>Viridiplantae</taxon>
        <taxon>Streptophyta</taxon>
        <taxon>Embryophyta</taxon>
        <taxon>Tracheophyta</taxon>
        <taxon>Spermatophyta</taxon>
        <taxon>Magnoliopsida</taxon>
        <taxon>eudicotyledons</taxon>
        <taxon>Gunneridae</taxon>
        <taxon>Pentapetalae</taxon>
        <taxon>asterids</taxon>
        <taxon>lamiids</taxon>
        <taxon>Solanales</taxon>
        <taxon>Solanaceae</taxon>
        <taxon>Solanoideae</taxon>
        <taxon>Capsiceae</taxon>
        <taxon>Capsicum</taxon>
    </lineage>
</organism>
<evidence type="ECO:0000256" key="11">
    <source>
        <dbReference type="SAM" id="SignalP"/>
    </source>
</evidence>
<comment type="caution">
    <text evidence="16">The sequence shown here is derived from an EMBL/GenBank/DDBJ whole genome shotgun (WGS) entry which is preliminary data.</text>
</comment>
<feature type="domain" description="PA" evidence="13">
    <location>
        <begin position="355"/>
        <end position="431"/>
    </location>
</feature>
<dbReference type="Pfam" id="PF05922">
    <property type="entry name" value="Inhibitor_I9"/>
    <property type="match status" value="1"/>
</dbReference>
<sequence length="729" mass="78500">MNLKFISTFLCFVLLHSSKAFGDHFTNKNELETYIVQLEFPEQVFSNSKDLHLWHQSFLPTNSHSSSHILYSYRHVFNGFAATLSSDEVKEMEKKPGFVSARPQRVLQMHTTHSPSFLGLHQKVGLWNASNSGKGVIIGLLDTGIAPQHPSFNDNGMPNPPVKWKGKCEFNVTTNCNKKLIGARNFAHNSPLDENGHGTHTSSTAAGNFVDGANYFGNANGTAVGIAPRAHVAMYKVCYFSCLESNVIAGLDAAIEDGVDVMSISLGVDVSPPLYDDYMAIGAYSAMEKGIFVSFSAGNYGPDNGSVINGAPWILTVGASTTDRKIRAVAVLGNGAEYEGESAFQPTNFSRKLLPIVNGNACELLNTSDVKGKIVLCDTGGYKSRTTKGGGVKNAGGAGMILVNDKKRGSTTFSENDVLPTTNVGYNDGQMIINYTKSTSTPVATISFKGTRIGDKHAPTVAYFSSRGPFMQNRGILKPDIIGPGVNILAAWPTPVGVTTTSVTATSSTFNFLSGTSMSCPHLAGIGALLKGAHPDWSPAAIKSAIMTTADFINLGKDPILDETLKPADLLTFGSGHVNPSRANDPGLVYDIQPEDYIPYLCGLKYTDDQVTAIVKKKVHCRSIISQSELNYPSFSIPKESSAKTYTRTVTNVGEAISAYTVKVFGLKGIKVTVKPKILIFKTLFQKASYNVTVKSSDLTGHSQGYIIWSSDRHSVRSPIEVFPHISVI</sequence>
<keyword evidence="6 10" id="KW-0378">Hydrolase</keyword>
<dbReference type="Pfam" id="PF02225">
    <property type="entry name" value="PA"/>
    <property type="match status" value="1"/>
</dbReference>
<feature type="chain" id="PRO_5013800837" description="Subtilisin-like protease SBT1.7" evidence="11">
    <location>
        <begin position="23"/>
        <end position="729"/>
    </location>
</feature>
<keyword evidence="17" id="KW-1185">Reference proteome</keyword>
<evidence type="ECO:0000259" key="13">
    <source>
        <dbReference type="Pfam" id="PF02225"/>
    </source>
</evidence>
<dbReference type="AlphaFoldDB" id="A0A2G2VU91"/>
<dbReference type="InterPro" id="IPR003137">
    <property type="entry name" value="PA_domain"/>
</dbReference>
<dbReference type="SUPFAM" id="SSF52743">
    <property type="entry name" value="Subtilisin-like"/>
    <property type="match status" value="1"/>
</dbReference>
<reference evidence="16 17" key="1">
    <citation type="journal article" date="2017" name="Genome Biol.">
        <title>New reference genome sequences of hot pepper reveal the massive evolution of plant disease-resistance genes by retroduplication.</title>
        <authorList>
            <person name="Kim S."/>
            <person name="Park J."/>
            <person name="Yeom S.I."/>
            <person name="Kim Y.M."/>
            <person name="Seo E."/>
            <person name="Kim K.T."/>
            <person name="Kim M.S."/>
            <person name="Lee J.M."/>
            <person name="Cheong K."/>
            <person name="Shin H.S."/>
            <person name="Kim S.B."/>
            <person name="Han K."/>
            <person name="Lee J."/>
            <person name="Park M."/>
            <person name="Lee H.A."/>
            <person name="Lee H.Y."/>
            <person name="Lee Y."/>
            <person name="Oh S."/>
            <person name="Lee J.H."/>
            <person name="Choi E."/>
            <person name="Choi E."/>
            <person name="Lee S.E."/>
            <person name="Jeon J."/>
            <person name="Kim H."/>
            <person name="Choi G."/>
            <person name="Song H."/>
            <person name="Lee J."/>
            <person name="Lee S.C."/>
            <person name="Kwon J.K."/>
            <person name="Lee H.Y."/>
            <person name="Koo N."/>
            <person name="Hong Y."/>
            <person name="Kim R.W."/>
            <person name="Kang W.H."/>
            <person name="Huh J.H."/>
            <person name="Kang B.C."/>
            <person name="Yang T.J."/>
            <person name="Lee Y.H."/>
            <person name="Bennetzen J.L."/>
            <person name="Choi D."/>
        </authorList>
    </citation>
    <scope>NUCLEOTIDE SEQUENCE [LARGE SCALE GENOMIC DNA]</scope>
    <source>
        <strain evidence="17">cv. PBC81</strain>
    </source>
</reference>
<dbReference type="Gene3D" id="3.30.70.80">
    <property type="entry name" value="Peptidase S8 propeptide/proteinase inhibitor I9"/>
    <property type="match status" value="1"/>
</dbReference>
<dbReference type="EMBL" id="MLFT02000010">
    <property type="protein sequence ID" value="PHT36513.1"/>
    <property type="molecule type" value="Genomic_DNA"/>
</dbReference>
<dbReference type="InterPro" id="IPR041469">
    <property type="entry name" value="Subtilisin-like_FN3"/>
</dbReference>
<dbReference type="GO" id="GO:0004252">
    <property type="term" value="F:serine-type endopeptidase activity"/>
    <property type="evidence" value="ECO:0007669"/>
    <property type="project" value="UniProtKB-UniRule"/>
</dbReference>